<gene>
    <name evidence="2" type="primary">g2586</name>
    <name evidence="2" type="ORF">VP750_LOCUS2209</name>
</gene>
<sequence>MSAGGAFGGARGYQPKPPDKGVFPLDHFGECKQAKEEYMACLKQHGNQAESCRSLAKHYLECRMERNLMARQDLKELGFQGSGSTSGQDSSTKATRAEQAVDREVMSEQQGSDSSKRKREGFIAGLRR</sequence>
<evidence type="ECO:0000313" key="3">
    <source>
        <dbReference type="Proteomes" id="UP001497392"/>
    </source>
</evidence>
<feature type="region of interest" description="Disordered" evidence="1">
    <location>
        <begin position="1"/>
        <end position="24"/>
    </location>
</feature>
<name>A0ABP1FKQ4_9CHLO</name>
<dbReference type="PANTHER" id="PTHR47565:SF2">
    <property type="entry name" value="CYTOCHROME C OXIDASE 19-1"/>
    <property type="match status" value="1"/>
</dbReference>
<reference evidence="2 3" key="1">
    <citation type="submission" date="2024-06" db="EMBL/GenBank/DDBJ databases">
        <authorList>
            <person name="Kraege A."/>
            <person name="Thomma B."/>
        </authorList>
    </citation>
    <scope>NUCLEOTIDE SEQUENCE [LARGE SCALE GENOMIC DNA]</scope>
</reference>
<dbReference type="PANTHER" id="PTHR47565">
    <property type="entry name" value="CYTOCHROME C OXIDASE 19-1"/>
    <property type="match status" value="1"/>
</dbReference>
<protein>
    <submittedName>
        <fullName evidence="2">G2586 protein</fullName>
    </submittedName>
</protein>
<proteinExistence type="predicted"/>
<evidence type="ECO:0000313" key="2">
    <source>
        <dbReference type="EMBL" id="CAL5220550.1"/>
    </source>
</evidence>
<organism evidence="2 3">
    <name type="scientific">Coccomyxa viridis</name>
    <dbReference type="NCBI Taxonomy" id="1274662"/>
    <lineage>
        <taxon>Eukaryota</taxon>
        <taxon>Viridiplantae</taxon>
        <taxon>Chlorophyta</taxon>
        <taxon>core chlorophytes</taxon>
        <taxon>Trebouxiophyceae</taxon>
        <taxon>Trebouxiophyceae incertae sedis</taxon>
        <taxon>Coccomyxaceae</taxon>
        <taxon>Coccomyxa</taxon>
    </lineage>
</organism>
<dbReference type="Proteomes" id="UP001497392">
    <property type="component" value="Unassembled WGS sequence"/>
</dbReference>
<keyword evidence="3" id="KW-1185">Reference proteome</keyword>
<evidence type="ECO:0000256" key="1">
    <source>
        <dbReference type="SAM" id="MobiDB-lite"/>
    </source>
</evidence>
<feature type="compositionally biased region" description="Low complexity" evidence="1">
    <location>
        <begin position="78"/>
        <end position="92"/>
    </location>
</feature>
<feature type="compositionally biased region" description="Gly residues" evidence="1">
    <location>
        <begin position="1"/>
        <end position="11"/>
    </location>
</feature>
<feature type="compositionally biased region" description="Basic and acidic residues" evidence="1">
    <location>
        <begin position="95"/>
        <end position="106"/>
    </location>
</feature>
<dbReference type="EMBL" id="CAXHTA020000004">
    <property type="protein sequence ID" value="CAL5220550.1"/>
    <property type="molecule type" value="Genomic_DNA"/>
</dbReference>
<feature type="region of interest" description="Disordered" evidence="1">
    <location>
        <begin position="75"/>
        <end position="128"/>
    </location>
</feature>
<comment type="caution">
    <text evidence="2">The sequence shown here is derived from an EMBL/GenBank/DDBJ whole genome shotgun (WGS) entry which is preliminary data.</text>
</comment>
<dbReference type="PROSITE" id="PS51808">
    <property type="entry name" value="CHCH"/>
    <property type="match status" value="1"/>
</dbReference>
<accession>A0ABP1FKQ4</accession>